<dbReference type="EC" id="3.2.1.14" evidence="2"/>
<dbReference type="GO" id="GO:0005975">
    <property type="term" value="P:carbohydrate metabolic process"/>
    <property type="evidence" value="ECO:0007669"/>
    <property type="project" value="InterPro"/>
</dbReference>
<dbReference type="Gene3D" id="3.40.5.30">
    <property type="entry name" value="(Trans)glycosidases - domain 2"/>
    <property type="match status" value="1"/>
</dbReference>
<gene>
    <name evidence="5" type="ORF">SAMN05443550_104343</name>
</gene>
<dbReference type="AlphaFoldDB" id="A0A1H4D690"/>
<dbReference type="InterPro" id="IPR001223">
    <property type="entry name" value="Glyco_hydro18_cat"/>
</dbReference>
<proteinExistence type="predicted"/>
<organism evidence="5 6">
    <name type="scientific">Pedobacter hartonius</name>
    <dbReference type="NCBI Taxonomy" id="425514"/>
    <lineage>
        <taxon>Bacteria</taxon>
        <taxon>Pseudomonadati</taxon>
        <taxon>Bacteroidota</taxon>
        <taxon>Sphingobacteriia</taxon>
        <taxon>Sphingobacteriales</taxon>
        <taxon>Sphingobacteriaceae</taxon>
        <taxon>Pedobacter</taxon>
    </lineage>
</organism>
<dbReference type="GO" id="GO:0008061">
    <property type="term" value="F:chitin binding"/>
    <property type="evidence" value="ECO:0007669"/>
    <property type="project" value="InterPro"/>
</dbReference>
<evidence type="ECO:0000259" key="4">
    <source>
        <dbReference type="PROSITE" id="PS51910"/>
    </source>
</evidence>
<dbReference type="GO" id="GO:0008843">
    <property type="term" value="F:endochitinase activity"/>
    <property type="evidence" value="ECO:0007669"/>
    <property type="project" value="UniProtKB-EC"/>
</dbReference>
<dbReference type="GO" id="GO:0006032">
    <property type="term" value="P:chitin catabolic process"/>
    <property type="evidence" value="ECO:0007669"/>
    <property type="project" value="TreeGrafter"/>
</dbReference>
<dbReference type="PANTHER" id="PTHR11177">
    <property type="entry name" value="CHITINASE"/>
    <property type="match status" value="1"/>
</dbReference>
<feature type="domain" description="GH18" evidence="4">
    <location>
        <begin position="52"/>
        <end position="331"/>
    </location>
</feature>
<dbReference type="EMBL" id="FNRA01000004">
    <property type="protein sequence ID" value="SEA68234.1"/>
    <property type="molecule type" value="Genomic_DNA"/>
</dbReference>
<reference evidence="5 6" key="1">
    <citation type="submission" date="2016-10" db="EMBL/GenBank/DDBJ databases">
        <authorList>
            <person name="de Groot N.N."/>
        </authorList>
    </citation>
    <scope>NUCLEOTIDE SEQUENCE [LARGE SCALE GENOMIC DNA]</scope>
    <source>
        <strain evidence="5 6">DSM 19033</strain>
    </source>
</reference>
<name>A0A1H4D690_9SPHI</name>
<feature type="chain" id="PRO_5011650690" description="chitinase" evidence="3">
    <location>
        <begin position="26"/>
        <end position="343"/>
    </location>
</feature>
<dbReference type="PROSITE" id="PS51910">
    <property type="entry name" value="GH18_2"/>
    <property type="match status" value="1"/>
</dbReference>
<protein>
    <recommendedName>
        <fullName evidence="2">chitinase</fullName>
        <ecNumber evidence="2">3.2.1.14</ecNumber>
    </recommendedName>
</protein>
<evidence type="ECO:0000256" key="2">
    <source>
        <dbReference type="ARBA" id="ARBA00012729"/>
    </source>
</evidence>
<dbReference type="Proteomes" id="UP000198850">
    <property type="component" value="Unassembled WGS sequence"/>
</dbReference>
<evidence type="ECO:0000256" key="3">
    <source>
        <dbReference type="SAM" id="SignalP"/>
    </source>
</evidence>
<keyword evidence="3" id="KW-0732">Signal</keyword>
<accession>A0A1H4D690</accession>
<dbReference type="RefSeq" id="WP_175470541.1">
    <property type="nucleotide sequence ID" value="NZ_FNRA01000004.1"/>
</dbReference>
<dbReference type="InterPro" id="IPR017853">
    <property type="entry name" value="GH"/>
</dbReference>
<dbReference type="PROSITE" id="PS51257">
    <property type="entry name" value="PROKAR_LIPOPROTEIN"/>
    <property type="match status" value="1"/>
</dbReference>
<dbReference type="InterPro" id="IPR050314">
    <property type="entry name" value="Glycosyl_Hydrlase_18"/>
</dbReference>
<dbReference type="SMART" id="SM00636">
    <property type="entry name" value="Glyco_18"/>
    <property type="match status" value="1"/>
</dbReference>
<dbReference type="Pfam" id="PF00704">
    <property type="entry name" value="Glyco_hydro_18"/>
    <property type="match status" value="1"/>
</dbReference>
<evidence type="ECO:0000313" key="5">
    <source>
        <dbReference type="EMBL" id="SEA68234.1"/>
    </source>
</evidence>
<dbReference type="InterPro" id="IPR011583">
    <property type="entry name" value="Chitinase_II/V-like_cat"/>
</dbReference>
<dbReference type="GO" id="GO:0005576">
    <property type="term" value="C:extracellular region"/>
    <property type="evidence" value="ECO:0007669"/>
    <property type="project" value="TreeGrafter"/>
</dbReference>
<feature type="signal peptide" evidence="3">
    <location>
        <begin position="1"/>
        <end position="25"/>
    </location>
</feature>
<dbReference type="STRING" id="425514.SAMN05443550_104343"/>
<evidence type="ECO:0000313" key="6">
    <source>
        <dbReference type="Proteomes" id="UP000198850"/>
    </source>
</evidence>
<evidence type="ECO:0000256" key="1">
    <source>
        <dbReference type="ARBA" id="ARBA00000822"/>
    </source>
</evidence>
<dbReference type="Gene3D" id="3.20.20.80">
    <property type="entry name" value="Glycosidases"/>
    <property type="match status" value="1"/>
</dbReference>
<dbReference type="SUPFAM" id="SSF51445">
    <property type="entry name" value="(Trans)glycosidases"/>
    <property type="match status" value="1"/>
</dbReference>
<sequence>MKKNKIFVLLCAITALMIASCSKKAENELNAGNAQDASRKSINNVAAAESSFRIIGYIQDWADVDQVQFDKLTHINYAFAMPNADGTINDVDKPNVLRSVVAKAHANGVKAFISIGGGTAEALEAFNALASSPKSRATFRIALLEFVDKYSLDGADIDWEYPVKNETDVDYSALMQQLSISLHNDGKQLSGVVSGSYGDFIRPSVFAQVDWINILAYDEGTTNHSTLDIAQRSLDHWLGMGLSPAKAMLGVPFYGLSPTQEALSFASLLAQGANPDSDVFNDYGYNGITTIKTKTDLAYQRGNGIMIWNVGQDAVGANSLLSAIYAEVQKLESSAAKKSVAKK</sequence>
<comment type="catalytic activity">
    <reaction evidence="1">
        <text>Random endo-hydrolysis of N-acetyl-beta-D-glucosaminide (1-&gt;4)-beta-linkages in chitin and chitodextrins.</text>
        <dbReference type="EC" id="3.2.1.14"/>
    </reaction>
</comment>
<keyword evidence="6" id="KW-1185">Reference proteome</keyword>
<dbReference type="PANTHER" id="PTHR11177:SF317">
    <property type="entry name" value="CHITINASE 12-RELATED"/>
    <property type="match status" value="1"/>
</dbReference>